<dbReference type="Pfam" id="PF00550">
    <property type="entry name" value="PP-binding"/>
    <property type="match status" value="1"/>
</dbReference>
<dbReference type="PROSITE" id="PS50075">
    <property type="entry name" value="CARRIER"/>
    <property type="match status" value="1"/>
</dbReference>
<comment type="caution">
    <text evidence="3">The sequence shown here is derived from an EMBL/GenBank/DDBJ whole genome shotgun (WGS) entry which is preliminary data.</text>
</comment>
<evidence type="ECO:0000256" key="1">
    <source>
        <dbReference type="SAM" id="MobiDB-lite"/>
    </source>
</evidence>
<dbReference type="InterPro" id="IPR009081">
    <property type="entry name" value="PP-bd_ACP"/>
</dbReference>
<reference evidence="3 4" key="1">
    <citation type="submission" date="2018-05" db="EMBL/GenBank/DDBJ databases">
        <title>Integrated omic analyses show evidence that a Ca. Accumulibacter phosphatis strain performs denitrification under micro-aerobic conditions.</title>
        <authorList>
            <person name="Camejo P.Y."/>
            <person name="Katherine M.D."/>
            <person name="Daniel N.R."/>
        </authorList>
    </citation>
    <scope>NUCLEOTIDE SEQUENCE [LARGE SCALE GENOMIC DNA]</scope>
    <source>
        <strain evidence="3">UW-LDO-IC</strain>
    </source>
</reference>
<dbReference type="Gene3D" id="1.10.1200.10">
    <property type="entry name" value="ACP-like"/>
    <property type="match status" value="1"/>
</dbReference>
<gene>
    <name evidence="3" type="ORF">DVS81_15750</name>
</gene>
<dbReference type="InterPro" id="IPR036736">
    <property type="entry name" value="ACP-like_sf"/>
</dbReference>
<sequence length="105" mass="11837">MYRPAIARAAENPGRGREGVSEERQQQLQELIEFLRSIQKPNKPIEQIGADENLVTSGLIDSLALVEIVVYLENTYGIDFSTHGFEPERLSSMTSILDFIEQART</sequence>
<feature type="region of interest" description="Disordered" evidence="1">
    <location>
        <begin position="1"/>
        <end position="23"/>
    </location>
</feature>
<proteinExistence type="predicted"/>
<dbReference type="SUPFAM" id="SSF47336">
    <property type="entry name" value="ACP-like"/>
    <property type="match status" value="1"/>
</dbReference>
<protein>
    <submittedName>
        <fullName evidence="3">Acyl carrier protein</fullName>
    </submittedName>
</protein>
<evidence type="ECO:0000313" key="4">
    <source>
        <dbReference type="Proteomes" id="UP000253831"/>
    </source>
</evidence>
<dbReference type="AlphaFoldDB" id="A0A369XJJ2"/>
<evidence type="ECO:0000259" key="2">
    <source>
        <dbReference type="PROSITE" id="PS50075"/>
    </source>
</evidence>
<evidence type="ECO:0000313" key="3">
    <source>
        <dbReference type="EMBL" id="RDE49605.1"/>
    </source>
</evidence>
<feature type="domain" description="Carrier" evidence="2">
    <location>
        <begin position="26"/>
        <end position="104"/>
    </location>
</feature>
<dbReference type="EMBL" id="QPGA01000037">
    <property type="protein sequence ID" value="RDE49605.1"/>
    <property type="molecule type" value="Genomic_DNA"/>
</dbReference>
<feature type="compositionally biased region" description="Basic and acidic residues" evidence="1">
    <location>
        <begin position="14"/>
        <end position="23"/>
    </location>
</feature>
<accession>A0A369XJJ2</accession>
<name>A0A369XJJ2_9PROT</name>
<organism evidence="3 4">
    <name type="scientific">Candidatus Accumulibacter meliphilus</name>
    <dbReference type="NCBI Taxonomy" id="2211374"/>
    <lineage>
        <taxon>Bacteria</taxon>
        <taxon>Pseudomonadati</taxon>
        <taxon>Pseudomonadota</taxon>
        <taxon>Betaproteobacteria</taxon>
        <taxon>Candidatus Accumulibacter</taxon>
    </lineage>
</organism>
<dbReference type="Proteomes" id="UP000253831">
    <property type="component" value="Unassembled WGS sequence"/>
</dbReference>